<feature type="region of interest" description="Disordered" evidence="9">
    <location>
        <begin position="1"/>
        <end position="24"/>
    </location>
</feature>
<feature type="transmembrane region" description="Helical" evidence="10">
    <location>
        <begin position="518"/>
        <end position="535"/>
    </location>
</feature>
<dbReference type="PANTHER" id="PTHR47143:SF1">
    <property type="entry name" value="ION_TRANS DOMAIN-CONTAINING PROTEIN"/>
    <property type="match status" value="1"/>
</dbReference>
<dbReference type="InterPro" id="IPR036770">
    <property type="entry name" value="Ankyrin_rpt-contain_sf"/>
</dbReference>
<proteinExistence type="evidence at transcript level"/>
<keyword evidence="5" id="KW-0406">Ion transport</keyword>
<reference evidence="11" key="1">
    <citation type="submission" date="2016-05" db="EMBL/GenBank/DDBJ databases">
        <authorList>
            <person name="Lavstsen T."/>
            <person name="Jespersen J.S."/>
        </authorList>
    </citation>
    <scope>NUCLEOTIDE SEQUENCE</scope>
</reference>
<dbReference type="EMBL" id="KX249696">
    <property type="protein sequence ID" value="AOR81473.1"/>
    <property type="molecule type" value="mRNA"/>
</dbReference>
<evidence type="ECO:0000256" key="1">
    <source>
        <dbReference type="ARBA" id="ARBA00022448"/>
    </source>
</evidence>
<evidence type="ECO:0000256" key="3">
    <source>
        <dbReference type="ARBA" id="ARBA00022737"/>
    </source>
</evidence>
<dbReference type="SMART" id="SM00248">
    <property type="entry name" value="ANK"/>
    <property type="match status" value="7"/>
</dbReference>
<keyword evidence="10" id="KW-0812">Transmembrane</keyword>
<feature type="repeat" description="ANK" evidence="8">
    <location>
        <begin position="172"/>
        <end position="204"/>
    </location>
</feature>
<evidence type="ECO:0000256" key="4">
    <source>
        <dbReference type="ARBA" id="ARBA00023043"/>
    </source>
</evidence>
<evidence type="ECO:0000256" key="8">
    <source>
        <dbReference type="PROSITE-ProRule" id="PRU00023"/>
    </source>
</evidence>
<dbReference type="PRINTS" id="PR01415">
    <property type="entry name" value="ANKYRIN"/>
</dbReference>
<dbReference type="SUPFAM" id="SSF48403">
    <property type="entry name" value="Ankyrin repeat"/>
    <property type="match status" value="1"/>
</dbReference>
<sequence>MKKALVLPVPKIEEPAPEKPEGKQSQRLYYDMLVRDVNDLMSAIEMLNYSRAKAIVTQSKDSLRLVNCSCGTLQLSPLQLAASLPNNPNKLLIVQLLIEHGARVHDSDRYGRTALYQAASMGSHEVVRLLLERGANPNTRCTLKVQDNIAIENVPFEKELSLPEKFEPPKVWGRTPLHQCVRINHVPCVQLLLDRRATVNTLDSDECSPLQLAGIRLPINIRIQLQRYEAIVDLLVKSGADVNILAKGDALPPLFQSVKLGSVGATSLLLNAGAKASTIHEKTGKNILHMAAESSRPNVIEQLIKSHSEVRSFVNMPDRNGCTPLHQAAYMSDKECLKMLINNGGDLAAETEEGFSVIYAIYQHIPRPREFLIELLDSKIICSSGKKKNDPCSCVELDFQMLAPRDNNRQMSVVSLLTCEQKLIQHPLIEAFIHVKWKKMRWLFFFIFSLHVCFVISLSLFNLLLVNPAWTHDKYKNLFTTLRQTTRIVLALSAFLLLLHSFLQLLLMGLLRYQMTEPWVNCICSLYGLLTAFWVDQSCVYRSNKMAILTHIASIVIVTAWGCLMFQMGRFPCWGHYGLMFTAALNNVLKVMSTGVCLFIGFVLCFWIQFPSKFKGAWNPFIRMVIMMTGELNDEFFFTYDSPNELQCSRLVFVIFILLASIVLTNLMLGLAVNDVQALQLEGHAIHLKKQTEFIVHLERLTTHWLLHSRFFPSIIREMLNTKHHVPIKLFVKDIGFDHGELPDRIMDEIVPIARAKRLNKAADKPTREESRSILVAQDSFDLPSISTEVTDVTDNKPKTSSFGVSLHLDDMGASGSGQEDSSTETVQLLKEIKHLLLTRDHDTSTIQRSNTLTTIDDQPNVGAFLRRLSQVKRAR</sequence>
<keyword evidence="7" id="KW-0407">Ion channel</keyword>
<dbReference type="InterPro" id="IPR002110">
    <property type="entry name" value="Ankyrin_rpt"/>
</dbReference>
<dbReference type="AlphaFoldDB" id="A0A384SQ25"/>
<evidence type="ECO:0000256" key="6">
    <source>
        <dbReference type="ARBA" id="ARBA00023180"/>
    </source>
</evidence>
<protein>
    <submittedName>
        <fullName evidence="11">TRPA5-2</fullName>
    </submittedName>
</protein>
<organism evidence="11">
    <name type="scientific">Nilaparvata lugens</name>
    <name type="common">Brown planthopper</name>
    <dbReference type="NCBI Taxonomy" id="108931"/>
    <lineage>
        <taxon>Eukaryota</taxon>
        <taxon>Metazoa</taxon>
        <taxon>Ecdysozoa</taxon>
        <taxon>Arthropoda</taxon>
        <taxon>Hexapoda</taxon>
        <taxon>Insecta</taxon>
        <taxon>Pterygota</taxon>
        <taxon>Neoptera</taxon>
        <taxon>Paraneoptera</taxon>
        <taxon>Hemiptera</taxon>
        <taxon>Auchenorrhyncha</taxon>
        <taxon>Fulgoroidea</taxon>
        <taxon>Delphacidae</taxon>
        <taxon>Delphacinae</taxon>
        <taxon>Nilaparvata</taxon>
    </lineage>
</organism>
<accession>A0A384SQ25</accession>
<feature type="repeat" description="ANK" evidence="8">
    <location>
        <begin position="320"/>
        <end position="352"/>
    </location>
</feature>
<evidence type="ECO:0000313" key="11">
    <source>
        <dbReference type="EMBL" id="AOR81473.1"/>
    </source>
</evidence>
<feature type="transmembrane region" description="Helical" evidence="10">
    <location>
        <begin position="547"/>
        <end position="568"/>
    </location>
</feature>
<keyword evidence="10" id="KW-0472">Membrane</keyword>
<feature type="repeat" description="ANK" evidence="8">
    <location>
        <begin position="110"/>
        <end position="142"/>
    </location>
</feature>
<evidence type="ECO:0000256" key="7">
    <source>
        <dbReference type="ARBA" id="ARBA00023303"/>
    </source>
</evidence>
<gene>
    <name evidence="11" type="primary">TRPA5-2</name>
</gene>
<dbReference type="Pfam" id="PF12796">
    <property type="entry name" value="Ank_2"/>
    <property type="match status" value="3"/>
</dbReference>
<evidence type="ECO:0000256" key="9">
    <source>
        <dbReference type="SAM" id="MobiDB-lite"/>
    </source>
</evidence>
<feature type="transmembrane region" description="Helical" evidence="10">
    <location>
        <begin position="488"/>
        <end position="512"/>
    </location>
</feature>
<feature type="transmembrane region" description="Helical" evidence="10">
    <location>
        <begin position="588"/>
        <end position="608"/>
    </location>
</feature>
<evidence type="ECO:0000256" key="5">
    <source>
        <dbReference type="ARBA" id="ARBA00023065"/>
    </source>
</evidence>
<evidence type="ECO:0000256" key="10">
    <source>
        <dbReference type="SAM" id="Phobius"/>
    </source>
</evidence>
<dbReference type="PROSITE" id="PS50088">
    <property type="entry name" value="ANK_REPEAT"/>
    <property type="match status" value="4"/>
</dbReference>
<keyword evidence="1" id="KW-0813">Transport</keyword>
<dbReference type="OrthoDB" id="6600807at2759"/>
<keyword evidence="3" id="KW-0677">Repeat</keyword>
<dbReference type="PANTHER" id="PTHR47143">
    <property type="entry name" value="TRANSIENT RECEPTOR POTENTIAL CATION CHANNEL PROTEIN PAINLESS"/>
    <property type="match status" value="1"/>
</dbReference>
<feature type="transmembrane region" description="Helical" evidence="10">
    <location>
        <begin position="442"/>
        <end position="467"/>
    </location>
</feature>
<feature type="compositionally biased region" description="Basic and acidic residues" evidence="9">
    <location>
        <begin position="11"/>
        <end position="24"/>
    </location>
</feature>
<keyword evidence="2" id="KW-0716">Sensory transduction</keyword>
<keyword evidence="4 8" id="KW-0040">ANK repeat</keyword>
<dbReference type="GO" id="GO:0022857">
    <property type="term" value="F:transmembrane transporter activity"/>
    <property type="evidence" value="ECO:0007669"/>
    <property type="project" value="TreeGrafter"/>
</dbReference>
<keyword evidence="6" id="KW-0325">Glycoprotein</keyword>
<feature type="transmembrane region" description="Helical" evidence="10">
    <location>
        <begin position="651"/>
        <end position="673"/>
    </location>
</feature>
<feature type="repeat" description="ANK" evidence="8">
    <location>
        <begin position="73"/>
        <end position="109"/>
    </location>
</feature>
<evidence type="ECO:0000256" key="2">
    <source>
        <dbReference type="ARBA" id="ARBA00022606"/>
    </source>
</evidence>
<dbReference type="Gene3D" id="1.25.40.20">
    <property type="entry name" value="Ankyrin repeat-containing domain"/>
    <property type="match status" value="2"/>
</dbReference>
<dbReference type="InterPro" id="IPR052076">
    <property type="entry name" value="TRP_cation_channel"/>
</dbReference>
<dbReference type="PROSITE" id="PS50297">
    <property type="entry name" value="ANK_REP_REGION"/>
    <property type="match status" value="3"/>
</dbReference>
<name>A0A384SQ25_NILLU</name>
<dbReference type="GO" id="GO:0034220">
    <property type="term" value="P:monoatomic ion transmembrane transport"/>
    <property type="evidence" value="ECO:0007669"/>
    <property type="project" value="UniProtKB-KW"/>
</dbReference>
<keyword evidence="10" id="KW-1133">Transmembrane helix</keyword>
<dbReference type="GO" id="GO:1902495">
    <property type="term" value="C:transmembrane transporter complex"/>
    <property type="evidence" value="ECO:0007669"/>
    <property type="project" value="TreeGrafter"/>
</dbReference>